<gene>
    <name evidence="1" type="ORF">MM415B04113_0006</name>
</gene>
<sequence length="54" mass="6132">MGRPKRKPTIEEQINILVSQSTIEGRYELAKRLIGILEEEKEVDSGDQAEQPHA</sequence>
<accession>A0A6M3LEX7</accession>
<name>A0A6M3LEX7_9ZZZZ</name>
<reference evidence="1" key="1">
    <citation type="submission" date="2020-03" db="EMBL/GenBank/DDBJ databases">
        <title>The deep terrestrial virosphere.</title>
        <authorList>
            <person name="Holmfeldt K."/>
            <person name="Nilsson E."/>
            <person name="Simone D."/>
            <person name="Lopez-Fernandez M."/>
            <person name="Wu X."/>
            <person name="de Brujin I."/>
            <person name="Lundin D."/>
            <person name="Andersson A."/>
            <person name="Bertilsson S."/>
            <person name="Dopson M."/>
        </authorList>
    </citation>
    <scope>NUCLEOTIDE SEQUENCE</scope>
    <source>
        <strain evidence="1">MM415B04113</strain>
    </source>
</reference>
<organism evidence="1">
    <name type="scientific">viral metagenome</name>
    <dbReference type="NCBI Taxonomy" id="1070528"/>
    <lineage>
        <taxon>unclassified sequences</taxon>
        <taxon>metagenomes</taxon>
        <taxon>organismal metagenomes</taxon>
    </lineage>
</organism>
<dbReference type="EMBL" id="MT143178">
    <property type="protein sequence ID" value="QJA93797.1"/>
    <property type="molecule type" value="Genomic_DNA"/>
</dbReference>
<proteinExistence type="predicted"/>
<evidence type="ECO:0000313" key="1">
    <source>
        <dbReference type="EMBL" id="QJA93797.1"/>
    </source>
</evidence>
<protein>
    <submittedName>
        <fullName evidence="1">Uncharacterized protein</fullName>
    </submittedName>
</protein>
<dbReference type="AlphaFoldDB" id="A0A6M3LEX7"/>